<proteinExistence type="predicted"/>
<organism evidence="2 3">
    <name type="scientific">Peiella sedimenti</name>
    <dbReference type="NCBI Taxonomy" id="3061083"/>
    <lineage>
        <taxon>Bacteria</taxon>
        <taxon>Pseudomonadati</taxon>
        <taxon>Pseudomonadota</taxon>
        <taxon>Alphaproteobacteria</taxon>
        <taxon>Caulobacterales</taxon>
        <taxon>Caulobacteraceae</taxon>
        <taxon>Peiella</taxon>
    </lineage>
</organism>
<gene>
    <name evidence="2" type="ORF">Q0812_01885</name>
</gene>
<dbReference type="EMBL" id="JAUKTR010000001">
    <property type="protein sequence ID" value="MDO1558180.1"/>
    <property type="molecule type" value="Genomic_DNA"/>
</dbReference>
<evidence type="ECO:0000313" key="3">
    <source>
        <dbReference type="Proteomes" id="UP001169063"/>
    </source>
</evidence>
<dbReference type="Proteomes" id="UP001169063">
    <property type="component" value="Unassembled WGS sequence"/>
</dbReference>
<accession>A0ABT8SHY9</accession>
<keyword evidence="2" id="KW-0282">Flagellum</keyword>
<evidence type="ECO:0000313" key="2">
    <source>
        <dbReference type="EMBL" id="MDO1558180.1"/>
    </source>
</evidence>
<protein>
    <submittedName>
        <fullName evidence="2">Flagellar assembly protein FliH</fullName>
    </submittedName>
</protein>
<reference evidence="2" key="1">
    <citation type="submission" date="2023-07" db="EMBL/GenBank/DDBJ databases">
        <title>Brevundimonas soil sp. nov., isolated from the soil of chemical plant.</title>
        <authorList>
            <person name="Wu N."/>
        </authorList>
    </citation>
    <scope>NUCLEOTIDE SEQUENCE</scope>
    <source>
        <strain evidence="2">XZ-24</strain>
    </source>
</reference>
<name>A0ABT8SHY9_9CAUL</name>
<keyword evidence="3" id="KW-1185">Reference proteome</keyword>
<keyword evidence="2" id="KW-0966">Cell projection</keyword>
<keyword evidence="1" id="KW-0175">Coiled coil</keyword>
<dbReference type="RefSeq" id="WP_302108601.1">
    <property type="nucleotide sequence ID" value="NZ_JAUKTR010000001.1"/>
</dbReference>
<comment type="caution">
    <text evidence="2">The sequence shown here is derived from an EMBL/GenBank/DDBJ whole genome shotgun (WGS) entry which is preliminary data.</text>
</comment>
<sequence length="210" mass="21794">MNSSTEAVRPFAFTEDFGESAGPTRIRRAYTAAEAESLIAQAAAEAERRQRASDEGRAAQALADIAAATQAGLARMDQALDALRREAAELAVEAGRVLSGGALEQFPEAPVKAALDALHDELTAMPRLIVHVSADALERTAPVIEQAADEAGLSGRIVVRPDAGLAGAAFTFEWPDGRAAFDPAEAAERVREAVAAALAVKAGPITHGDA</sequence>
<feature type="coiled-coil region" evidence="1">
    <location>
        <begin position="32"/>
        <end position="93"/>
    </location>
</feature>
<keyword evidence="2" id="KW-0969">Cilium</keyword>
<evidence type="ECO:0000256" key="1">
    <source>
        <dbReference type="SAM" id="Coils"/>
    </source>
</evidence>